<dbReference type="PRINTS" id="PR00162">
    <property type="entry name" value="RIESKE"/>
</dbReference>
<dbReference type="SUPFAM" id="SSF50022">
    <property type="entry name" value="ISP domain"/>
    <property type="match status" value="1"/>
</dbReference>
<keyword evidence="11" id="KW-1278">Translocase</keyword>
<evidence type="ECO:0000256" key="14">
    <source>
        <dbReference type="ARBA" id="ARBA00023004"/>
    </source>
</evidence>
<keyword evidence="8" id="KW-0812">Transmembrane</keyword>
<evidence type="ECO:0000313" key="22">
    <source>
        <dbReference type="EMBL" id="AQS89193.1"/>
    </source>
</evidence>
<accession>A0A1U9KTQ9</accession>
<evidence type="ECO:0000256" key="8">
    <source>
        <dbReference type="ARBA" id="ARBA00022692"/>
    </source>
</evidence>
<evidence type="ECO:0000256" key="6">
    <source>
        <dbReference type="ARBA" id="ARBA00022448"/>
    </source>
</evidence>
<evidence type="ECO:0000259" key="21">
    <source>
        <dbReference type="PROSITE" id="PS51296"/>
    </source>
</evidence>
<dbReference type="PANTHER" id="PTHR10134">
    <property type="entry name" value="CYTOCHROME B-C1 COMPLEX SUBUNIT RIESKE, MITOCHONDRIAL"/>
    <property type="match status" value="1"/>
</dbReference>
<dbReference type="NCBIfam" id="TIGR01416">
    <property type="entry name" value="Rieske_proteo"/>
    <property type="match status" value="1"/>
</dbReference>
<dbReference type="Gene3D" id="1.20.5.510">
    <property type="entry name" value="Single helix bin"/>
    <property type="match status" value="1"/>
</dbReference>
<dbReference type="CDD" id="cd03470">
    <property type="entry name" value="Rieske_cytochrome_bc1"/>
    <property type="match status" value="1"/>
</dbReference>
<evidence type="ECO:0000256" key="19">
    <source>
        <dbReference type="RuleBase" id="RU004494"/>
    </source>
</evidence>
<evidence type="ECO:0000256" key="3">
    <source>
        <dbReference type="ARBA" id="ARBA00011649"/>
    </source>
</evidence>
<keyword evidence="17" id="KW-1015">Disulfide bond</keyword>
<dbReference type="KEGG" id="nch:A0U93_01690"/>
<sequence length="205" mass="22264">MIDDDIDTKRRDVLTKLTFGAGCAGVCALAYPFLDSLNGTRASAFDESDVVDVDISMLRPGQQKVVQWRNWPVFVQRRTPEALASLQAPGADRDLRDPASRVLQQPRDATNWHRSVVPEIGVYIGICTHLGCVPNYNAPSATDLAGGYVCPCHGSHFDIAGRAFSDAPAPYNLPVPPVTMLSANTLRIGLSKGDPTFDINDIQQI</sequence>
<evidence type="ECO:0000256" key="4">
    <source>
        <dbReference type="ARBA" id="ARBA00012951"/>
    </source>
</evidence>
<evidence type="ECO:0000256" key="15">
    <source>
        <dbReference type="ARBA" id="ARBA00023014"/>
    </source>
</evidence>
<dbReference type="InterPro" id="IPR036922">
    <property type="entry name" value="Rieske_2Fe-2S_sf"/>
</dbReference>
<comment type="miscellaneous">
    <text evidence="19">The Rieske protein is a high potential 2Fe-2S protein.</text>
</comment>
<keyword evidence="10" id="KW-0479">Metal-binding</keyword>
<keyword evidence="6 19" id="KW-0813">Transport</keyword>
<comment type="function">
    <text evidence="1">Component of the ubiquinol-cytochrome c reductase complex (complex III or cytochrome b-c1 complex), which is a respiratory chain that generates an electrochemical potential coupled to ATP synthesis.</text>
</comment>
<dbReference type="InterPro" id="IPR005805">
    <property type="entry name" value="Rieske_Fe-S_prot_C"/>
</dbReference>
<comment type="cofactor">
    <cofactor evidence="19">
        <name>[2Fe-2S] cluster</name>
        <dbReference type="ChEBI" id="CHEBI:190135"/>
    </cofactor>
    <text evidence="19">Binds 1 [2Fe-2S] cluster per subunit.</text>
</comment>
<dbReference type="InterPro" id="IPR014349">
    <property type="entry name" value="Rieske_Fe-S_prot"/>
</dbReference>
<name>A0A1U9KTQ9_9PROT</name>
<dbReference type="Gene3D" id="2.102.10.10">
    <property type="entry name" value="Rieske [2Fe-2S] iron-sulphur domain"/>
    <property type="match status" value="1"/>
</dbReference>
<evidence type="ECO:0000256" key="2">
    <source>
        <dbReference type="ARBA" id="ARBA00004162"/>
    </source>
</evidence>
<dbReference type="STRING" id="320497.A0U93_01690"/>
<organism evidence="22 23">
    <name type="scientific">Neoasaia chiangmaiensis</name>
    <dbReference type="NCBI Taxonomy" id="320497"/>
    <lineage>
        <taxon>Bacteria</taxon>
        <taxon>Pseudomonadati</taxon>
        <taxon>Pseudomonadota</taxon>
        <taxon>Alphaproteobacteria</taxon>
        <taxon>Acetobacterales</taxon>
        <taxon>Acetobacteraceae</taxon>
        <taxon>Neoasaia</taxon>
    </lineage>
</organism>
<dbReference type="PROSITE" id="PS51296">
    <property type="entry name" value="RIESKE"/>
    <property type="match status" value="1"/>
</dbReference>
<evidence type="ECO:0000256" key="13">
    <source>
        <dbReference type="ARBA" id="ARBA00022989"/>
    </source>
</evidence>
<evidence type="ECO:0000256" key="5">
    <source>
        <dbReference type="ARBA" id="ARBA00019816"/>
    </source>
</evidence>
<keyword evidence="9" id="KW-0001">2Fe-2S</keyword>
<evidence type="ECO:0000256" key="20">
    <source>
        <dbReference type="RuleBase" id="RU004497"/>
    </source>
</evidence>
<dbReference type="Proteomes" id="UP000188604">
    <property type="component" value="Chromosome"/>
</dbReference>
<dbReference type="AlphaFoldDB" id="A0A1U9KTQ9"/>
<keyword evidence="13" id="KW-1133">Transmembrane helix</keyword>
<keyword evidence="23" id="KW-1185">Reference proteome</keyword>
<proteinExistence type="predicted"/>
<dbReference type="InterPro" id="IPR017941">
    <property type="entry name" value="Rieske_2Fe-2S"/>
</dbReference>
<keyword evidence="12 19" id="KW-0249">Electron transport</keyword>
<gene>
    <name evidence="22" type="ORF">A0U93_01690</name>
</gene>
<comment type="subcellular location">
    <subcellularLocation>
        <location evidence="2">Cell membrane</location>
        <topology evidence="2">Single-pass membrane protein</topology>
    </subcellularLocation>
</comment>
<evidence type="ECO:0000256" key="16">
    <source>
        <dbReference type="ARBA" id="ARBA00023136"/>
    </source>
</evidence>
<evidence type="ECO:0000313" key="23">
    <source>
        <dbReference type="Proteomes" id="UP000188604"/>
    </source>
</evidence>
<dbReference type="EC" id="7.1.1.8" evidence="4 19"/>
<dbReference type="GO" id="GO:0051537">
    <property type="term" value="F:2 iron, 2 sulfur cluster binding"/>
    <property type="evidence" value="ECO:0007669"/>
    <property type="project" value="UniProtKB-KW"/>
</dbReference>
<evidence type="ECO:0000256" key="7">
    <source>
        <dbReference type="ARBA" id="ARBA00022475"/>
    </source>
</evidence>
<evidence type="ECO:0000256" key="17">
    <source>
        <dbReference type="ARBA" id="ARBA00023157"/>
    </source>
</evidence>
<evidence type="ECO:0000256" key="11">
    <source>
        <dbReference type="ARBA" id="ARBA00022967"/>
    </source>
</evidence>
<evidence type="ECO:0000256" key="18">
    <source>
        <dbReference type="ARBA" id="ARBA00029351"/>
    </source>
</evidence>
<dbReference type="EMBL" id="CP014691">
    <property type="protein sequence ID" value="AQS89193.1"/>
    <property type="molecule type" value="Genomic_DNA"/>
</dbReference>
<keyword evidence="15" id="KW-0411">Iron-sulfur</keyword>
<dbReference type="GO" id="GO:0046872">
    <property type="term" value="F:metal ion binding"/>
    <property type="evidence" value="ECO:0007669"/>
    <property type="project" value="UniProtKB-KW"/>
</dbReference>
<evidence type="ECO:0000256" key="12">
    <source>
        <dbReference type="ARBA" id="ARBA00022982"/>
    </source>
</evidence>
<feature type="domain" description="Rieske" evidence="21">
    <location>
        <begin position="87"/>
        <end position="187"/>
    </location>
</feature>
<keyword evidence="14" id="KW-0408">Iron</keyword>
<reference evidence="22 23" key="1">
    <citation type="submission" date="2016-03" db="EMBL/GenBank/DDBJ databases">
        <title>Acetic acid bacteria sequencing.</title>
        <authorList>
            <person name="Brandt J."/>
            <person name="Jakob F."/>
            <person name="Vogel R.F."/>
        </authorList>
    </citation>
    <scope>NUCLEOTIDE SEQUENCE [LARGE SCALE GENOMIC DNA]</scope>
    <source>
        <strain evidence="22 23">NBRC 101099</strain>
    </source>
</reference>
<protein>
    <recommendedName>
        <fullName evidence="5 19">Ubiquinol-cytochrome c reductase iron-sulfur subunit</fullName>
        <ecNumber evidence="4 19">7.1.1.8</ecNumber>
    </recommendedName>
</protein>
<evidence type="ECO:0000256" key="9">
    <source>
        <dbReference type="ARBA" id="ARBA00022714"/>
    </source>
</evidence>
<comment type="subunit">
    <text evidence="3 20">The main subunits of complex b-c1 are: cytochrome b, cytochrome c1 and the Rieske protein.</text>
</comment>
<dbReference type="InterPro" id="IPR019470">
    <property type="entry name" value="Ubiq_cytC_Rdtase_Fe-S_su_TAT"/>
</dbReference>
<dbReference type="GO" id="GO:0005886">
    <property type="term" value="C:plasma membrane"/>
    <property type="evidence" value="ECO:0007669"/>
    <property type="project" value="UniProtKB-SubCell"/>
</dbReference>
<evidence type="ECO:0000256" key="10">
    <source>
        <dbReference type="ARBA" id="ARBA00022723"/>
    </source>
</evidence>
<comment type="catalytic activity">
    <reaction evidence="18 19">
        <text>a quinol + 2 Fe(III)-[cytochrome c](out) = a quinone + 2 Fe(II)-[cytochrome c](out) + 2 H(+)(out)</text>
        <dbReference type="Rhea" id="RHEA:11484"/>
        <dbReference type="Rhea" id="RHEA-COMP:10350"/>
        <dbReference type="Rhea" id="RHEA-COMP:14399"/>
        <dbReference type="ChEBI" id="CHEBI:15378"/>
        <dbReference type="ChEBI" id="CHEBI:24646"/>
        <dbReference type="ChEBI" id="CHEBI:29033"/>
        <dbReference type="ChEBI" id="CHEBI:29034"/>
        <dbReference type="ChEBI" id="CHEBI:132124"/>
        <dbReference type="EC" id="7.1.1.8"/>
    </reaction>
</comment>
<dbReference type="Pfam" id="PF00355">
    <property type="entry name" value="Rieske"/>
    <property type="match status" value="1"/>
</dbReference>
<keyword evidence="7" id="KW-1003">Cell membrane</keyword>
<dbReference type="InterPro" id="IPR006317">
    <property type="entry name" value="Ubiquinol_cyt_c_Rdtase_Fe-S-su"/>
</dbReference>
<evidence type="ECO:0000256" key="1">
    <source>
        <dbReference type="ARBA" id="ARBA00002444"/>
    </source>
</evidence>
<keyword evidence="16" id="KW-0472">Membrane</keyword>
<dbReference type="Pfam" id="PF10399">
    <property type="entry name" value="UCR_Fe-S_N"/>
    <property type="match status" value="1"/>
</dbReference>
<dbReference type="GO" id="GO:0008121">
    <property type="term" value="F:quinol-cytochrome-c reductase activity"/>
    <property type="evidence" value="ECO:0007669"/>
    <property type="project" value="UniProtKB-EC"/>
</dbReference>